<dbReference type="EMBL" id="NBTZ01000101">
    <property type="protein sequence ID" value="OTP71482.1"/>
    <property type="molecule type" value="Genomic_DNA"/>
</dbReference>
<proteinExistence type="predicted"/>
<dbReference type="Proteomes" id="UP000194546">
    <property type="component" value="Unassembled WGS sequence"/>
</dbReference>
<reference evidence="2 5" key="2">
    <citation type="submission" date="2017-03" db="EMBL/GenBank/DDBJ databases">
        <title>Genome analysis of strain PAMC 26577.</title>
        <authorList>
            <person name="Oh H.-M."/>
            <person name="Yang J.-A."/>
        </authorList>
    </citation>
    <scope>NUCLEOTIDE SEQUENCE [LARGE SCALE GENOMIC DNA]</scope>
    <source>
        <strain evidence="2 5">PAMC 26577</strain>
    </source>
</reference>
<evidence type="ECO:0000313" key="4">
    <source>
        <dbReference type="Proteomes" id="UP000194546"/>
    </source>
</evidence>
<dbReference type="Proteomes" id="UP000195221">
    <property type="component" value="Unassembled WGS sequence"/>
</dbReference>
<evidence type="ECO:0000313" key="2">
    <source>
        <dbReference type="EMBL" id="OTP71482.1"/>
    </source>
</evidence>
<accession>A0A242MJX0</accession>
<protein>
    <submittedName>
        <fullName evidence="2">Homoserine O-acetyltransferase</fullName>
    </submittedName>
</protein>
<reference evidence="3 4" key="1">
    <citation type="submission" date="2017-03" db="EMBL/GenBank/DDBJ databases">
        <title>Genome analysis of strain PAMC 26510.</title>
        <authorList>
            <person name="Oh H.-M."/>
            <person name="Yang J.-A."/>
        </authorList>
    </citation>
    <scope>NUCLEOTIDE SEQUENCE [LARGE SCALE GENOMIC DNA]</scope>
    <source>
        <strain evidence="3 4">PAMC 26510</strain>
    </source>
</reference>
<keyword evidence="2" id="KW-0808">Transferase</keyword>
<comment type="caution">
    <text evidence="2">The sequence shown here is derived from an EMBL/GenBank/DDBJ whole genome shotgun (WGS) entry which is preliminary data.</text>
</comment>
<sequence length="29" mass="3155">MEHDVSGARGALHRGGIDTEAVRAEHRVQ</sequence>
<evidence type="ECO:0000313" key="5">
    <source>
        <dbReference type="Proteomes" id="UP000195221"/>
    </source>
</evidence>
<feature type="compositionally biased region" description="Basic and acidic residues" evidence="1">
    <location>
        <begin position="15"/>
        <end position="29"/>
    </location>
</feature>
<dbReference type="EMBL" id="NBTY01000066">
    <property type="protein sequence ID" value="OTP75994.1"/>
    <property type="molecule type" value="Genomic_DNA"/>
</dbReference>
<evidence type="ECO:0000313" key="3">
    <source>
        <dbReference type="EMBL" id="OTP75994.1"/>
    </source>
</evidence>
<evidence type="ECO:0000256" key="1">
    <source>
        <dbReference type="SAM" id="MobiDB-lite"/>
    </source>
</evidence>
<dbReference type="GO" id="GO:0016740">
    <property type="term" value="F:transferase activity"/>
    <property type="evidence" value="ECO:0007669"/>
    <property type="project" value="UniProtKB-KW"/>
</dbReference>
<dbReference type="AlphaFoldDB" id="A0A242MJX0"/>
<feature type="region of interest" description="Disordered" evidence="1">
    <location>
        <begin position="1"/>
        <end position="29"/>
    </location>
</feature>
<name>A0A242MJX0_CABSO</name>
<gene>
    <name evidence="3" type="ORF">PAMC26510_12690</name>
    <name evidence="2" type="ORF">PAMC26577_23815</name>
</gene>
<organism evidence="2 5">
    <name type="scientific">Caballeronia sordidicola</name>
    <name type="common">Burkholderia sordidicola</name>
    <dbReference type="NCBI Taxonomy" id="196367"/>
    <lineage>
        <taxon>Bacteria</taxon>
        <taxon>Pseudomonadati</taxon>
        <taxon>Pseudomonadota</taxon>
        <taxon>Betaproteobacteria</taxon>
        <taxon>Burkholderiales</taxon>
        <taxon>Burkholderiaceae</taxon>
        <taxon>Caballeronia</taxon>
    </lineage>
</organism>